<evidence type="ECO:0000313" key="6">
    <source>
        <dbReference type="EMBL" id="KFI30868.1"/>
    </source>
</evidence>
<dbReference type="GO" id="GO:0046872">
    <property type="term" value="F:metal ion binding"/>
    <property type="evidence" value="ECO:0007669"/>
    <property type="project" value="UniProtKB-KW"/>
</dbReference>
<dbReference type="OrthoDB" id="9807246at2"/>
<comment type="similarity">
    <text evidence="1">Belongs to the Gfa family.</text>
</comment>
<keyword evidence="3" id="KW-0862">Zinc</keyword>
<proteinExistence type="inferred from homology"/>
<keyword evidence="2" id="KW-0479">Metal-binding</keyword>
<dbReference type="GO" id="GO:0016846">
    <property type="term" value="F:carbon-sulfur lyase activity"/>
    <property type="evidence" value="ECO:0007669"/>
    <property type="project" value="InterPro"/>
</dbReference>
<dbReference type="SUPFAM" id="SSF51316">
    <property type="entry name" value="Mss4-like"/>
    <property type="match status" value="1"/>
</dbReference>
<keyword evidence="4" id="KW-0456">Lyase</keyword>
<dbReference type="InterPro" id="IPR011057">
    <property type="entry name" value="Mss4-like_sf"/>
</dbReference>
<accession>A0A086Y9B8</accession>
<dbReference type="Proteomes" id="UP000028824">
    <property type="component" value="Unassembled WGS sequence"/>
</dbReference>
<dbReference type="EMBL" id="JFZB01000001">
    <property type="protein sequence ID" value="KFI30868.1"/>
    <property type="molecule type" value="Genomic_DNA"/>
</dbReference>
<dbReference type="eggNOG" id="COG3791">
    <property type="taxonomic scope" value="Bacteria"/>
</dbReference>
<dbReference type="InterPro" id="IPR006913">
    <property type="entry name" value="CENP-V/GFA"/>
</dbReference>
<dbReference type="AlphaFoldDB" id="A0A086Y9B8"/>
<dbReference type="Gene3D" id="3.90.1590.10">
    <property type="entry name" value="glutathione-dependent formaldehyde- activating enzyme (gfa)"/>
    <property type="match status" value="1"/>
</dbReference>
<evidence type="ECO:0000256" key="2">
    <source>
        <dbReference type="ARBA" id="ARBA00022723"/>
    </source>
</evidence>
<feature type="domain" description="CENP-V/GFA" evidence="5">
    <location>
        <begin position="11"/>
        <end position="123"/>
    </location>
</feature>
<keyword evidence="7" id="KW-1185">Reference proteome</keyword>
<dbReference type="RefSeq" id="WP_036634068.1">
    <property type="nucleotide sequence ID" value="NZ_JFZB01000001.1"/>
</dbReference>
<dbReference type="Pfam" id="PF04828">
    <property type="entry name" value="GFA"/>
    <property type="match status" value="1"/>
</dbReference>
<evidence type="ECO:0000256" key="1">
    <source>
        <dbReference type="ARBA" id="ARBA00005495"/>
    </source>
</evidence>
<dbReference type="STRING" id="1105367.CG50_04000"/>
<dbReference type="PANTHER" id="PTHR33337:SF40">
    <property type="entry name" value="CENP-V_GFA DOMAIN-CONTAINING PROTEIN-RELATED"/>
    <property type="match status" value="1"/>
</dbReference>
<evidence type="ECO:0000259" key="5">
    <source>
        <dbReference type="PROSITE" id="PS51891"/>
    </source>
</evidence>
<evidence type="ECO:0000256" key="4">
    <source>
        <dbReference type="ARBA" id="ARBA00023239"/>
    </source>
</evidence>
<gene>
    <name evidence="6" type="ORF">CG50_04000</name>
</gene>
<sequence>MDQGWRQNEAFSGGCQCGHVRYDVTAGPVRASVCHCRMCQRATGAPLAGFLEVGESRVTWHGTPGVFASSNLAERGFCPQCGTSLFYRALGSGTIELTSGSLPATMPFTPSGQCGVEARHPWLGGLDRLPAYPASRTGIESHQFDPEAPSQRP</sequence>
<dbReference type="PROSITE" id="PS51891">
    <property type="entry name" value="CENP_V_GFA"/>
    <property type="match status" value="1"/>
</dbReference>
<evidence type="ECO:0000313" key="7">
    <source>
        <dbReference type="Proteomes" id="UP000028824"/>
    </source>
</evidence>
<organism evidence="6 7">
    <name type="scientific">Paenirhodobacter enshiensis</name>
    <dbReference type="NCBI Taxonomy" id="1105367"/>
    <lineage>
        <taxon>Bacteria</taxon>
        <taxon>Pseudomonadati</taxon>
        <taxon>Pseudomonadota</taxon>
        <taxon>Alphaproteobacteria</taxon>
        <taxon>Rhodobacterales</taxon>
        <taxon>Rhodobacter group</taxon>
        <taxon>Paenirhodobacter</taxon>
    </lineage>
</organism>
<reference evidence="6 7" key="1">
    <citation type="submission" date="2014-03" db="EMBL/GenBank/DDBJ databases">
        <title>Genome of Paenirhodobacter enshiensis DW2-9.</title>
        <authorList>
            <person name="Wang D."/>
            <person name="Wang G."/>
        </authorList>
    </citation>
    <scope>NUCLEOTIDE SEQUENCE [LARGE SCALE GENOMIC DNA]</scope>
    <source>
        <strain evidence="6 7">DW2-9</strain>
    </source>
</reference>
<protein>
    <recommendedName>
        <fullName evidence="5">CENP-V/GFA domain-containing protein</fullName>
    </recommendedName>
</protein>
<name>A0A086Y9B8_9RHOB</name>
<dbReference type="PANTHER" id="PTHR33337">
    <property type="entry name" value="GFA DOMAIN-CONTAINING PROTEIN"/>
    <property type="match status" value="1"/>
</dbReference>
<evidence type="ECO:0000256" key="3">
    <source>
        <dbReference type="ARBA" id="ARBA00022833"/>
    </source>
</evidence>
<comment type="caution">
    <text evidence="6">The sequence shown here is derived from an EMBL/GenBank/DDBJ whole genome shotgun (WGS) entry which is preliminary data.</text>
</comment>